<dbReference type="Proteomes" id="UP001255856">
    <property type="component" value="Unassembled WGS sequence"/>
</dbReference>
<evidence type="ECO:0000256" key="3">
    <source>
        <dbReference type="ARBA" id="ARBA00011653"/>
    </source>
</evidence>
<dbReference type="InterPro" id="IPR019999">
    <property type="entry name" value="Anth_synth_I-like"/>
</dbReference>
<evidence type="ECO:0000256" key="2">
    <source>
        <dbReference type="ARBA" id="ARBA00009562"/>
    </source>
</evidence>
<dbReference type="GO" id="GO:0000162">
    <property type="term" value="P:L-tryptophan biosynthetic process"/>
    <property type="evidence" value="ECO:0007669"/>
    <property type="project" value="UniProtKB-KW"/>
</dbReference>
<keyword evidence="8" id="KW-0456">Lyase</keyword>
<dbReference type="FunFam" id="3.60.120.10:FF:000003">
    <property type="entry name" value="Anthranilate synthase component 1"/>
    <property type="match status" value="1"/>
</dbReference>
<keyword evidence="6" id="KW-0822">Tryptophan biosynthesis</keyword>
<evidence type="ECO:0000313" key="11">
    <source>
        <dbReference type="EMBL" id="KAK2078560.1"/>
    </source>
</evidence>
<dbReference type="NCBIfam" id="TIGR00564">
    <property type="entry name" value="trpE_most"/>
    <property type="match status" value="1"/>
</dbReference>
<keyword evidence="7" id="KW-0057">Aromatic amino acid biosynthesis</keyword>
<comment type="caution">
    <text evidence="11">The sequence shown here is derived from an EMBL/GenBank/DDBJ whole genome shotgun (WGS) entry which is preliminary data.</text>
</comment>
<evidence type="ECO:0000256" key="7">
    <source>
        <dbReference type="ARBA" id="ARBA00023141"/>
    </source>
</evidence>
<evidence type="ECO:0000259" key="10">
    <source>
        <dbReference type="Pfam" id="PF04715"/>
    </source>
</evidence>
<evidence type="ECO:0000259" key="9">
    <source>
        <dbReference type="Pfam" id="PF00425"/>
    </source>
</evidence>
<dbReference type="Gene3D" id="3.60.120.10">
    <property type="entry name" value="Anthranilate synthase"/>
    <property type="match status" value="1"/>
</dbReference>
<evidence type="ECO:0000313" key="12">
    <source>
        <dbReference type="Proteomes" id="UP001255856"/>
    </source>
</evidence>
<dbReference type="InterPro" id="IPR015890">
    <property type="entry name" value="Chorismate_C"/>
</dbReference>
<dbReference type="GO" id="GO:0004049">
    <property type="term" value="F:anthranilate synthase activity"/>
    <property type="evidence" value="ECO:0007669"/>
    <property type="project" value="UniProtKB-EC"/>
</dbReference>
<dbReference type="PANTHER" id="PTHR11236:SF9">
    <property type="entry name" value="ANTHRANILATE SYNTHASE COMPONENT 1"/>
    <property type="match status" value="1"/>
</dbReference>
<dbReference type="InterPro" id="IPR006805">
    <property type="entry name" value="Anth_synth_I_N"/>
</dbReference>
<organism evidence="11 12">
    <name type="scientific">Prototheca wickerhamii</name>
    <dbReference type="NCBI Taxonomy" id="3111"/>
    <lineage>
        <taxon>Eukaryota</taxon>
        <taxon>Viridiplantae</taxon>
        <taxon>Chlorophyta</taxon>
        <taxon>core chlorophytes</taxon>
        <taxon>Trebouxiophyceae</taxon>
        <taxon>Chlorellales</taxon>
        <taxon>Chlorellaceae</taxon>
        <taxon>Prototheca</taxon>
    </lineage>
</organism>
<evidence type="ECO:0000256" key="8">
    <source>
        <dbReference type="ARBA" id="ARBA00023239"/>
    </source>
</evidence>
<evidence type="ECO:0000256" key="5">
    <source>
        <dbReference type="ARBA" id="ARBA00022605"/>
    </source>
</evidence>
<dbReference type="EC" id="4.1.3.27" evidence="4"/>
<evidence type="ECO:0000256" key="6">
    <source>
        <dbReference type="ARBA" id="ARBA00022822"/>
    </source>
</evidence>
<feature type="domain" description="Anthranilate synthase component I N-terminal" evidence="10">
    <location>
        <begin position="53"/>
        <end position="203"/>
    </location>
</feature>
<keyword evidence="5" id="KW-0028">Amino-acid biosynthesis</keyword>
<evidence type="ECO:0000256" key="4">
    <source>
        <dbReference type="ARBA" id="ARBA00012266"/>
    </source>
</evidence>
<dbReference type="InterPro" id="IPR005256">
    <property type="entry name" value="Anth_synth_I_PabB"/>
</dbReference>
<comment type="similarity">
    <text evidence="2">Belongs to the anthranilate synthase component I family.</text>
</comment>
<dbReference type="InterPro" id="IPR005801">
    <property type="entry name" value="ADC_synthase"/>
</dbReference>
<comment type="pathway">
    <text evidence="1">Amino-acid biosynthesis; L-tryptophan biosynthesis; L-tryptophan from chorismate: step 1/5.</text>
</comment>
<dbReference type="AlphaFoldDB" id="A0AAD9IKY8"/>
<protein>
    <recommendedName>
        <fullName evidence="4">anthranilate synthase</fullName>
        <ecNumber evidence="4">4.1.3.27</ecNumber>
    </recommendedName>
</protein>
<evidence type="ECO:0000256" key="1">
    <source>
        <dbReference type="ARBA" id="ARBA00004873"/>
    </source>
</evidence>
<dbReference type="EMBL" id="JASFZW010000004">
    <property type="protein sequence ID" value="KAK2078560.1"/>
    <property type="molecule type" value="Genomic_DNA"/>
</dbReference>
<dbReference type="Pfam" id="PF04715">
    <property type="entry name" value="Anth_synt_I_N"/>
    <property type="match status" value="1"/>
</dbReference>
<sequence length="578" mass="63075">MHNRAWASSTTPAAAEVDRALQADLTFSHDFARFKEAARSGNLIPLYERVYADQLTPVSAYRCLVRADDREAPSFLFESVVNGSQQGRHSMLGAQPALEVLARGQEVTVLDHGKGTRTTSVEADPTSVPERISAAWTPVLPEGLPDCFTGGWVGFTGYDTVRYVYPTKLPFSAAPADDRGLPDLHVALYDNVVVFDHATKLAYVISWVHVDRHASVEAAFLAGRRALAATCAKLTAENAPAMLNARVAMSLTQRPSLDSATSNMSKSEFLAAVEKTKEHIQAGDVFQLVASQRFERRTFADPFEVYRSLRVVNPSPYMVYLQARGCILVASSPEILCRVGADRTVTNRPLAGTRPRGATPERDAALERELLADEKERAEHIMLVDLGRNDVGRVCEHGSVKVEALMEIERYSHVMHISSTVTGRLVDGLGPWQALRAALPVGTISGAPKVRAMQILDELEPTRRGPYGGGMGSIAFNGQLDMALALRTMVIPTNDPSSLYRYSNHATSRREWTVHIQAGAGLVADSVPEMEWEETVNKAAALGRAIDLAEQAFVTQDAEAEEPGEDCAQRALHSVDEL</sequence>
<dbReference type="Pfam" id="PF00425">
    <property type="entry name" value="Chorismate_bind"/>
    <property type="match status" value="1"/>
</dbReference>
<name>A0AAD9IKY8_PROWI</name>
<reference evidence="11" key="1">
    <citation type="submission" date="2021-01" db="EMBL/GenBank/DDBJ databases">
        <authorList>
            <person name="Eckstrom K.M.E."/>
        </authorList>
    </citation>
    <scope>NUCLEOTIDE SEQUENCE</scope>
    <source>
        <strain evidence="11">UVCC 0001</strain>
    </source>
</reference>
<dbReference type="PANTHER" id="PTHR11236">
    <property type="entry name" value="AMINOBENZOATE/ANTHRANILATE SYNTHASE"/>
    <property type="match status" value="1"/>
</dbReference>
<keyword evidence="12" id="KW-1185">Reference proteome</keyword>
<comment type="subunit">
    <text evidence="3">Heterotetramer consisting of two non-identical subunits: a beta subunit and a large alpha subunit.</text>
</comment>
<gene>
    <name evidence="11" type="ORF">QBZ16_003400</name>
</gene>
<dbReference type="SUPFAM" id="SSF56322">
    <property type="entry name" value="ADC synthase"/>
    <property type="match status" value="1"/>
</dbReference>
<feature type="domain" description="Chorismate-utilising enzyme C-terminal" evidence="9">
    <location>
        <begin position="266"/>
        <end position="538"/>
    </location>
</feature>
<dbReference type="PRINTS" id="PR00095">
    <property type="entry name" value="ANTSNTHASEI"/>
</dbReference>
<proteinExistence type="inferred from homology"/>
<accession>A0AAD9IKY8</accession>